<comment type="caution">
    <text evidence="1">The sequence shown here is derived from an EMBL/GenBank/DDBJ whole genome shotgun (WGS) entry which is preliminary data.</text>
</comment>
<reference evidence="1" key="2">
    <citation type="submission" date="2023-06" db="EMBL/GenBank/DDBJ databases">
        <authorList>
            <person name="Ma L."/>
            <person name="Liu K.-W."/>
            <person name="Li Z."/>
            <person name="Hsiao Y.-Y."/>
            <person name="Qi Y."/>
            <person name="Fu T."/>
            <person name="Tang G."/>
            <person name="Zhang D."/>
            <person name="Sun W.-H."/>
            <person name="Liu D.-K."/>
            <person name="Li Y."/>
            <person name="Chen G.-Z."/>
            <person name="Liu X.-D."/>
            <person name="Liao X.-Y."/>
            <person name="Jiang Y.-T."/>
            <person name="Yu X."/>
            <person name="Hao Y."/>
            <person name="Huang J."/>
            <person name="Zhao X.-W."/>
            <person name="Ke S."/>
            <person name="Chen Y.-Y."/>
            <person name="Wu W.-L."/>
            <person name="Hsu J.-L."/>
            <person name="Lin Y.-F."/>
            <person name="Huang M.-D."/>
            <person name="Li C.-Y."/>
            <person name="Huang L."/>
            <person name="Wang Z.-W."/>
            <person name="Zhao X."/>
            <person name="Zhong W.-Y."/>
            <person name="Peng D.-H."/>
            <person name="Ahmad S."/>
            <person name="Lan S."/>
            <person name="Zhang J.-S."/>
            <person name="Tsai W.-C."/>
            <person name="Van De Peer Y."/>
            <person name="Liu Z.-J."/>
        </authorList>
    </citation>
    <scope>NUCLEOTIDE SEQUENCE</scope>
    <source>
        <strain evidence="1">CP</strain>
        <tissue evidence="1">Leaves</tissue>
    </source>
</reference>
<organism evidence="1 2">
    <name type="scientific">Acorus calamus</name>
    <name type="common">Sweet flag</name>
    <dbReference type="NCBI Taxonomy" id="4465"/>
    <lineage>
        <taxon>Eukaryota</taxon>
        <taxon>Viridiplantae</taxon>
        <taxon>Streptophyta</taxon>
        <taxon>Embryophyta</taxon>
        <taxon>Tracheophyta</taxon>
        <taxon>Spermatophyta</taxon>
        <taxon>Magnoliopsida</taxon>
        <taxon>Liliopsida</taxon>
        <taxon>Acoraceae</taxon>
        <taxon>Acorus</taxon>
    </lineage>
</organism>
<sequence length="93" mass="10515">MAATTTTTTAGDNRSFSSIIVFDDMTFLCHHVSKVTNASFWNGNPLHSSFSLLVFQICMMFFSSRTVRFLLKPLKQSRLVTDVINRFSDSDPE</sequence>
<keyword evidence="2" id="KW-1185">Reference proteome</keyword>
<dbReference type="AlphaFoldDB" id="A0AAV9FCU5"/>
<name>A0AAV9FCU5_ACOCL</name>
<proteinExistence type="predicted"/>
<evidence type="ECO:0000313" key="1">
    <source>
        <dbReference type="EMBL" id="KAK1322545.1"/>
    </source>
</evidence>
<protein>
    <submittedName>
        <fullName evidence="1">Cation/H(+) antiporter 17</fullName>
    </submittedName>
</protein>
<accession>A0AAV9FCU5</accession>
<dbReference type="Proteomes" id="UP001180020">
    <property type="component" value="Unassembled WGS sequence"/>
</dbReference>
<gene>
    <name evidence="1" type="primary">CHX17</name>
    <name evidence="1" type="ORF">QJS10_CPA03g01059</name>
</gene>
<dbReference type="EMBL" id="JAUJYO010000003">
    <property type="protein sequence ID" value="KAK1322545.1"/>
    <property type="molecule type" value="Genomic_DNA"/>
</dbReference>
<reference evidence="1" key="1">
    <citation type="journal article" date="2023" name="Nat. Commun.">
        <title>Diploid and tetraploid genomes of Acorus and the evolution of monocots.</title>
        <authorList>
            <person name="Ma L."/>
            <person name="Liu K.W."/>
            <person name="Li Z."/>
            <person name="Hsiao Y.Y."/>
            <person name="Qi Y."/>
            <person name="Fu T."/>
            <person name="Tang G.D."/>
            <person name="Zhang D."/>
            <person name="Sun W.H."/>
            <person name="Liu D.K."/>
            <person name="Li Y."/>
            <person name="Chen G.Z."/>
            <person name="Liu X.D."/>
            <person name="Liao X.Y."/>
            <person name="Jiang Y.T."/>
            <person name="Yu X."/>
            <person name="Hao Y."/>
            <person name="Huang J."/>
            <person name="Zhao X.W."/>
            <person name="Ke S."/>
            <person name="Chen Y.Y."/>
            <person name="Wu W.L."/>
            <person name="Hsu J.L."/>
            <person name="Lin Y.F."/>
            <person name="Huang M.D."/>
            <person name="Li C.Y."/>
            <person name="Huang L."/>
            <person name="Wang Z.W."/>
            <person name="Zhao X."/>
            <person name="Zhong W.Y."/>
            <person name="Peng D.H."/>
            <person name="Ahmad S."/>
            <person name="Lan S."/>
            <person name="Zhang J.S."/>
            <person name="Tsai W.C."/>
            <person name="Van de Peer Y."/>
            <person name="Liu Z.J."/>
        </authorList>
    </citation>
    <scope>NUCLEOTIDE SEQUENCE</scope>
    <source>
        <strain evidence="1">CP</strain>
    </source>
</reference>
<evidence type="ECO:0000313" key="2">
    <source>
        <dbReference type="Proteomes" id="UP001180020"/>
    </source>
</evidence>